<evidence type="ECO:0000256" key="4">
    <source>
        <dbReference type="ARBA" id="ARBA00023163"/>
    </source>
</evidence>
<dbReference type="AlphaFoldDB" id="A0A1B7XMQ9"/>
<sequence>MELHQLIGFYHIVKLGSFTRAAEATFRTQSALSQQIKKLEQELSVTLFERIGKQGVQLTDEGHRVFEFTEKLVRNKEELLDDLAELKGDFTGRVSVAAPLAIMQCYLPPILEDFKAKYPTVSLYLKHMNPQKCIDDVLSGAIDIALVHGSTVPGNLEQTPWRAGEYALMVPKGHELTKQIVTLEDIVRFPLILPQKNVKFSARSLLDAMLDEAGLSYKVVMESPNVQLNAEYVSRGLGISCILSYEPFREMYKDTVDFIILNHIFPKENVSIIQRRGNKVQGVKQTLLTHILES</sequence>
<evidence type="ECO:0000259" key="5">
    <source>
        <dbReference type="PROSITE" id="PS50931"/>
    </source>
</evidence>
<dbReference type="Proteomes" id="UP000091979">
    <property type="component" value="Unassembled WGS sequence"/>
</dbReference>
<dbReference type="GO" id="GO:0005829">
    <property type="term" value="C:cytosol"/>
    <property type="evidence" value="ECO:0007669"/>
    <property type="project" value="TreeGrafter"/>
</dbReference>
<keyword evidence="2" id="KW-0805">Transcription regulation</keyword>
<dbReference type="InterPro" id="IPR005119">
    <property type="entry name" value="LysR_subst-bd"/>
</dbReference>
<keyword evidence="3" id="KW-0238">DNA-binding</keyword>
<dbReference type="SUPFAM" id="SSF53850">
    <property type="entry name" value="Periplasmic binding protein-like II"/>
    <property type="match status" value="1"/>
</dbReference>
<dbReference type="InterPro" id="IPR036390">
    <property type="entry name" value="WH_DNA-bd_sf"/>
</dbReference>
<protein>
    <recommendedName>
        <fullName evidence="5">HTH lysR-type domain-containing protein</fullName>
    </recommendedName>
</protein>
<dbReference type="InterPro" id="IPR000847">
    <property type="entry name" value="LysR_HTH_N"/>
</dbReference>
<dbReference type="PROSITE" id="PS50931">
    <property type="entry name" value="HTH_LYSR"/>
    <property type="match status" value="1"/>
</dbReference>
<keyword evidence="4" id="KW-0804">Transcription</keyword>
<evidence type="ECO:0000313" key="6">
    <source>
        <dbReference type="EMBL" id="OBQ56791.1"/>
    </source>
</evidence>
<dbReference type="Pfam" id="PF00126">
    <property type="entry name" value="HTH_1"/>
    <property type="match status" value="1"/>
</dbReference>
<dbReference type="PANTHER" id="PTHR30419">
    <property type="entry name" value="HTH-TYPE TRANSCRIPTIONAL REGULATOR YBHD"/>
    <property type="match status" value="1"/>
</dbReference>
<evidence type="ECO:0000256" key="3">
    <source>
        <dbReference type="ARBA" id="ARBA00023125"/>
    </source>
</evidence>
<dbReference type="FunFam" id="1.10.10.10:FF:000001">
    <property type="entry name" value="LysR family transcriptional regulator"/>
    <property type="match status" value="1"/>
</dbReference>
<keyword evidence="7" id="KW-1185">Reference proteome</keyword>
<proteinExistence type="inferred from homology"/>
<dbReference type="InterPro" id="IPR050950">
    <property type="entry name" value="HTH-type_LysR_regulators"/>
</dbReference>
<gene>
    <name evidence="6" type="ORF">SP90_01560</name>
</gene>
<dbReference type="CDD" id="cd05466">
    <property type="entry name" value="PBP2_LTTR_substrate"/>
    <property type="match status" value="1"/>
</dbReference>
<reference evidence="6 7" key="1">
    <citation type="submission" date="2015-01" db="EMBL/GenBank/DDBJ databases">
        <title>Desulfovibrio sp. JC271 draft genome sequence.</title>
        <authorList>
            <person name="Shivani Y."/>
            <person name="Subhash Y."/>
            <person name="Sasikala C."/>
            <person name="Ramana C.V."/>
        </authorList>
    </citation>
    <scope>NUCLEOTIDE SEQUENCE [LARGE SCALE GENOMIC DNA]</scope>
    <source>
        <strain evidence="6 7">JC271</strain>
    </source>
</reference>
<dbReference type="GO" id="GO:0003700">
    <property type="term" value="F:DNA-binding transcription factor activity"/>
    <property type="evidence" value="ECO:0007669"/>
    <property type="project" value="InterPro"/>
</dbReference>
<dbReference type="Gene3D" id="1.10.10.10">
    <property type="entry name" value="Winged helix-like DNA-binding domain superfamily/Winged helix DNA-binding domain"/>
    <property type="match status" value="1"/>
</dbReference>
<dbReference type="PATRIC" id="fig|1560234.3.peg.1185"/>
<dbReference type="SUPFAM" id="SSF46785">
    <property type="entry name" value="Winged helix' DNA-binding domain"/>
    <property type="match status" value="1"/>
</dbReference>
<dbReference type="InterPro" id="IPR036388">
    <property type="entry name" value="WH-like_DNA-bd_sf"/>
</dbReference>
<organism evidence="6 7">
    <name type="scientific">Halodesulfovibrio spirochaetisodalis</name>
    <dbReference type="NCBI Taxonomy" id="1560234"/>
    <lineage>
        <taxon>Bacteria</taxon>
        <taxon>Pseudomonadati</taxon>
        <taxon>Thermodesulfobacteriota</taxon>
        <taxon>Desulfovibrionia</taxon>
        <taxon>Desulfovibrionales</taxon>
        <taxon>Desulfovibrionaceae</taxon>
        <taxon>Halodesulfovibrio</taxon>
    </lineage>
</organism>
<accession>A0A1B7XMQ9</accession>
<evidence type="ECO:0000256" key="2">
    <source>
        <dbReference type="ARBA" id="ARBA00023015"/>
    </source>
</evidence>
<dbReference type="EMBL" id="JXMS01000002">
    <property type="protein sequence ID" value="OBQ56791.1"/>
    <property type="molecule type" value="Genomic_DNA"/>
</dbReference>
<dbReference type="PRINTS" id="PR00039">
    <property type="entry name" value="HTHLYSR"/>
</dbReference>
<evidence type="ECO:0000256" key="1">
    <source>
        <dbReference type="ARBA" id="ARBA00009437"/>
    </source>
</evidence>
<comment type="caution">
    <text evidence="6">The sequence shown here is derived from an EMBL/GenBank/DDBJ whole genome shotgun (WGS) entry which is preliminary data.</text>
</comment>
<name>A0A1B7XMQ9_9BACT</name>
<dbReference type="Gene3D" id="3.40.190.290">
    <property type="match status" value="1"/>
</dbReference>
<evidence type="ECO:0000313" key="7">
    <source>
        <dbReference type="Proteomes" id="UP000091979"/>
    </source>
</evidence>
<feature type="domain" description="HTH lysR-type" evidence="5">
    <location>
        <begin position="1"/>
        <end position="59"/>
    </location>
</feature>
<comment type="similarity">
    <text evidence="1">Belongs to the LysR transcriptional regulatory family.</text>
</comment>
<dbReference type="GO" id="GO:0003677">
    <property type="term" value="F:DNA binding"/>
    <property type="evidence" value="ECO:0007669"/>
    <property type="project" value="UniProtKB-KW"/>
</dbReference>
<dbReference type="Pfam" id="PF03466">
    <property type="entry name" value="LysR_substrate"/>
    <property type="match status" value="1"/>
</dbReference>